<dbReference type="OrthoDB" id="614457at2"/>
<dbReference type="EMBL" id="VLLG01000002">
    <property type="protein sequence ID" value="TWI91409.1"/>
    <property type="molecule type" value="Genomic_DNA"/>
</dbReference>
<dbReference type="RefSeq" id="WP_145710560.1">
    <property type="nucleotide sequence ID" value="NZ_BAAAFY010000001.1"/>
</dbReference>
<organism evidence="1 2">
    <name type="scientific">Chitinophaga japonensis</name>
    <name type="common">Flexibacter japonensis</name>
    <dbReference type="NCBI Taxonomy" id="104662"/>
    <lineage>
        <taxon>Bacteria</taxon>
        <taxon>Pseudomonadati</taxon>
        <taxon>Bacteroidota</taxon>
        <taxon>Chitinophagia</taxon>
        <taxon>Chitinophagales</taxon>
        <taxon>Chitinophagaceae</taxon>
        <taxon>Chitinophaga</taxon>
    </lineage>
</organism>
<gene>
    <name evidence="1" type="ORF">LX66_0778</name>
</gene>
<dbReference type="AlphaFoldDB" id="A0A562TD12"/>
<proteinExistence type="predicted"/>
<comment type="caution">
    <text evidence="1">The sequence shown here is derived from an EMBL/GenBank/DDBJ whole genome shotgun (WGS) entry which is preliminary data.</text>
</comment>
<dbReference type="Proteomes" id="UP000316778">
    <property type="component" value="Unassembled WGS sequence"/>
</dbReference>
<accession>A0A562TD12</accession>
<name>A0A562TD12_CHIJA</name>
<protein>
    <submittedName>
        <fullName evidence="1">SusD-like starch-binding protein associating with outer membrane</fullName>
    </submittedName>
</protein>
<dbReference type="PROSITE" id="PS51257">
    <property type="entry name" value="PROKAR_LIPOPROTEIN"/>
    <property type="match status" value="1"/>
</dbReference>
<dbReference type="InterPro" id="IPR041662">
    <property type="entry name" value="SusD-like_2"/>
</dbReference>
<sequence length="483" mass="53121">MKLTKNRYITKSVAGMLAVLTLSVTGCKKFLDVNDNPNLPEEVDVPLIMPSPQAAIAHVVGNPFQIFGSIWGQYWTQSPYSSQYKVIDQYQPSSSSFDRPWGMLYNDALEDLQIIISNKGQEKYKQYAGIAYLLKAYDFQLITDAFGDAPLKDAGLGDENLNPRYDSQQEIYDSIFSYIDQGLALIDASSAFAPGSEDLVFQGDMEQWTAFGNTLKLRAYLRLSEVDADKAQAGIAALEGQPFLTVDAKIEYSTTGGNQNPLNAEMIGLGRTQNLVASATAVNAMKALNDPRVLVFYRPIPGTTTVTPIPQGSFNTTPTVTICTPSYIVGARASDPNSALAPVKLISAAESYFLQAEAAARGWLSGNAQQLYEQGITASFTSYDVDPGTYITDVVAQWPAGMDAQIEAIITQKYFAMCGNQGFEAWTEWRRTGYPTFFVRSEASVLGAGLFPMRMLYPNTELTRNSNFPGIKTITEKVWWDVE</sequence>
<dbReference type="Gene3D" id="1.25.40.390">
    <property type="match status" value="1"/>
</dbReference>
<evidence type="ECO:0000313" key="1">
    <source>
        <dbReference type="EMBL" id="TWI91409.1"/>
    </source>
</evidence>
<reference evidence="1 2" key="1">
    <citation type="journal article" date="2013" name="Stand. Genomic Sci.">
        <title>Genomic Encyclopedia of Type Strains, Phase I: The one thousand microbial genomes (KMG-I) project.</title>
        <authorList>
            <person name="Kyrpides N.C."/>
            <person name="Woyke T."/>
            <person name="Eisen J.A."/>
            <person name="Garrity G."/>
            <person name="Lilburn T.G."/>
            <person name="Beck B.J."/>
            <person name="Whitman W.B."/>
            <person name="Hugenholtz P."/>
            <person name="Klenk H.P."/>
        </authorList>
    </citation>
    <scope>NUCLEOTIDE SEQUENCE [LARGE SCALE GENOMIC DNA]</scope>
    <source>
        <strain evidence="1 2">DSM 13484</strain>
    </source>
</reference>
<dbReference type="SUPFAM" id="SSF48452">
    <property type="entry name" value="TPR-like"/>
    <property type="match status" value="1"/>
</dbReference>
<dbReference type="Pfam" id="PF12771">
    <property type="entry name" value="SusD-like_2"/>
    <property type="match status" value="1"/>
</dbReference>
<keyword evidence="2" id="KW-1185">Reference proteome</keyword>
<evidence type="ECO:0000313" key="2">
    <source>
        <dbReference type="Proteomes" id="UP000316778"/>
    </source>
</evidence>
<dbReference type="InterPro" id="IPR011990">
    <property type="entry name" value="TPR-like_helical_dom_sf"/>
</dbReference>